<dbReference type="PROSITE" id="PS00202">
    <property type="entry name" value="RUBREDOXIN"/>
    <property type="match status" value="1"/>
</dbReference>
<keyword evidence="16" id="KW-0520">NAD</keyword>
<dbReference type="InterPro" id="IPR036188">
    <property type="entry name" value="FAD/NAD-bd_sf"/>
</dbReference>
<dbReference type="STRING" id="406100.SAMN04488052_101257"/>
<dbReference type="PRINTS" id="PR00163">
    <property type="entry name" value="RUBREDOXIN"/>
</dbReference>
<protein>
    <submittedName>
        <fullName evidence="18">Rubredoxin-NAD+ reductase</fullName>
    </submittedName>
</protein>
<feature type="domain" description="Rubredoxin-like" evidence="17">
    <location>
        <begin position="5"/>
        <end position="56"/>
    </location>
</feature>
<keyword evidence="15" id="KW-0408">Iron</keyword>
<dbReference type="SUPFAM" id="SSF57802">
    <property type="entry name" value="Rubredoxin-like"/>
    <property type="match status" value="1"/>
</dbReference>
<dbReference type="PANTHER" id="PTHR43429:SF3">
    <property type="entry name" value="NITRITE REDUCTASE [NAD(P)H]"/>
    <property type="match status" value="1"/>
</dbReference>
<comment type="function">
    <text evidence="3">Involved in the hydrocarbon hydroxylating system, which transfers electrons from NADH to rubredoxin reductase and then through rubredoxin to alkane 1 monooxygenase.</text>
</comment>
<proteinExistence type="inferred from homology"/>
<comment type="similarity">
    <text evidence="6">Belongs to the rubredoxin family.</text>
</comment>
<comment type="subcellular location">
    <subcellularLocation>
        <location evidence="4">Cytoplasm</location>
    </subcellularLocation>
</comment>
<evidence type="ECO:0000256" key="1">
    <source>
        <dbReference type="ARBA" id="ARBA00001965"/>
    </source>
</evidence>
<dbReference type="InterPro" id="IPR050260">
    <property type="entry name" value="FAD-bd_OxRdtase"/>
</dbReference>
<evidence type="ECO:0000256" key="9">
    <source>
        <dbReference type="ARBA" id="ARBA00022490"/>
    </source>
</evidence>
<dbReference type="GO" id="GO:0005737">
    <property type="term" value="C:cytoplasm"/>
    <property type="evidence" value="ECO:0007669"/>
    <property type="project" value="UniProtKB-SubCell"/>
</dbReference>
<reference evidence="18 19" key="1">
    <citation type="submission" date="2016-10" db="EMBL/GenBank/DDBJ databases">
        <authorList>
            <person name="de Groot N.N."/>
        </authorList>
    </citation>
    <scope>NUCLEOTIDE SEQUENCE [LARGE SCALE GENOMIC DNA]</scope>
    <source>
        <strain evidence="18 19">CGMCC 1.6291</strain>
    </source>
</reference>
<dbReference type="InterPro" id="IPR024935">
    <property type="entry name" value="Rubredoxin_dom"/>
</dbReference>
<dbReference type="Pfam" id="PF07992">
    <property type="entry name" value="Pyr_redox_2"/>
    <property type="match status" value="1"/>
</dbReference>
<organism evidence="18 19">
    <name type="scientific">Aquisalimonas asiatica</name>
    <dbReference type="NCBI Taxonomy" id="406100"/>
    <lineage>
        <taxon>Bacteria</taxon>
        <taxon>Pseudomonadati</taxon>
        <taxon>Pseudomonadota</taxon>
        <taxon>Gammaproteobacteria</taxon>
        <taxon>Chromatiales</taxon>
        <taxon>Ectothiorhodospiraceae</taxon>
        <taxon>Aquisalimonas</taxon>
    </lineage>
</organism>
<comment type="pathway">
    <text evidence="5">Hydrocarbon metabolism; alkane degradation.</text>
</comment>
<evidence type="ECO:0000259" key="17">
    <source>
        <dbReference type="PROSITE" id="PS50903"/>
    </source>
</evidence>
<evidence type="ECO:0000256" key="8">
    <source>
        <dbReference type="ARBA" id="ARBA00022448"/>
    </source>
</evidence>
<dbReference type="SUPFAM" id="SSF51905">
    <property type="entry name" value="FAD/NAD(P)-binding domain"/>
    <property type="match status" value="2"/>
</dbReference>
<evidence type="ECO:0000256" key="6">
    <source>
        <dbReference type="ARBA" id="ARBA00005337"/>
    </source>
</evidence>
<keyword evidence="13" id="KW-0249">Electron transport</keyword>
<evidence type="ECO:0000313" key="18">
    <source>
        <dbReference type="EMBL" id="SEO47393.1"/>
    </source>
</evidence>
<dbReference type="Gene3D" id="2.20.28.10">
    <property type="match status" value="1"/>
</dbReference>
<comment type="cofactor">
    <cofactor evidence="2">
        <name>FAD</name>
        <dbReference type="ChEBI" id="CHEBI:57692"/>
    </cofactor>
</comment>
<keyword evidence="12" id="KW-0274">FAD</keyword>
<comment type="similarity">
    <text evidence="7">Belongs to the FAD-dependent oxidoreductase family.</text>
</comment>
<evidence type="ECO:0000256" key="14">
    <source>
        <dbReference type="ARBA" id="ARBA00023002"/>
    </source>
</evidence>
<evidence type="ECO:0000256" key="5">
    <source>
        <dbReference type="ARBA" id="ARBA00004933"/>
    </source>
</evidence>
<gene>
    <name evidence="18" type="ORF">SAMN04488052_101257</name>
</gene>
<evidence type="ECO:0000256" key="2">
    <source>
        <dbReference type="ARBA" id="ARBA00001974"/>
    </source>
</evidence>
<keyword evidence="10" id="KW-0285">Flavoprotein</keyword>
<dbReference type="AlphaFoldDB" id="A0A1H8Q0T2"/>
<evidence type="ECO:0000313" key="19">
    <source>
        <dbReference type="Proteomes" id="UP000199657"/>
    </source>
</evidence>
<evidence type="ECO:0000256" key="11">
    <source>
        <dbReference type="ARBA" id="ARBA00022723"/>
    </source>
</evidence>
<dbReference type="Proteomes" id="UP000199657">
    <property type="component" value="Unassembled WGS sequence"/>
</dbReference>
<comment type="cofactor">
    <cofactor evidence="1">
        <name>Fe(3+)</name>
        <dbReference type="ChEBI" id="CHEBI:29034"/>
    </cofactor>
</comment>
<keyword evidence="19" id="KW-1185">Reference proteome</keyword>
<dbReference type="Pfam" id="PF00301">
    <property type="entry name" value="Rubredoxin"/>
    <property type="match status" value="1"/>
</dbReference>
<accession>A0A1H8Q0T2</accession>
<dbReference type="PANTHER" id="PTHR43429">
    <property type="entry name" value="PYRIDINE NUCLEOTIDE-DISULFIDE OXIDOREDUCTASE DOMAIN-CONTAINING"/>
    <property type="match status" value="1"/>
</dbReference>
<dbReference type="PRINTS" id="PR00368">
    <property type="entry name" value="FADPNR"/>
</dbReference>
<dbReference type="EMBL" id="FOEG01000001">
    <property type="protein sequence ID" value="SEO47393.1"/>
    <property type="molecule type" value="Genomic_DNA"/>
</dbReference>
<dbReference type="InterPro" id="IPR041364">
    <property type="entry name" value="Rbx-bd"/>
</dbReference>
<dbReference type="Gene3D" id="3.50.50.60">
    <property type="entry name" value="FAD/NAD(P)-binding domain"/>
    <property type="match status" value="2"/>
</dbReference>
<dbReference type="OrthoDB" id="9808980at2"/>
<evidence type="ECO:0000256" key="3">
    <source>
        <dbReference type="ARBA" id="ARBA00002792"/>
    </source>
</evidence>
<evidence type="ECO:0000256" key="10">
    <source>
        <dbReference type="ARBA" id="ARBA00022630"/>
    </source>
</evidence>
<keyword evidence="14" id="KW-0560">Oxidoreductase</keyword>
<keyword evidence="11" id="KW-0479">Metal-binding</keyword>
<dbReference type="RefSeq" id="WP_091639240.1">
    <property type="nucleotide sequence ID" value="NZ_FOEG01000001.1"/>
</dbReference>
<keyword evidence="9" id="KW-0963">Cytoplasm</keyword>
<evidence type="ECO:0000256" key="16">
    <source>
        <dbReference type="ARBA" id="ARBA00023027"/>
    </source>
</evidence>
<evidence type="ECO:0000256" key="12">
    <source>
        <dbReference type="ARBA" id="ARBA00022827"/>
    </source>
</evidence>
<dbReference type="FunFam" id="2.20.28.10:FF:000001">
    <property type="entry name" value="Rubredoxin"/>
    <property type="match status" value="1"/>
</dbReference>
<dbReference type="PROSITE" id="PS50903">
    <property type="entry name" value="RUBREDOXIN_LIKE"/>
    <property type="match status" value="1"/>
</dbReference>
<sequence>MTTPYRRYLCRVCGFIYDEAEGDPDGGLPPGTRYEDIPDDWECPDCGVTKADFELIDDTGAEAADTAPARQPAHHDFGHPDQIVIIGGGMAAWAVVEALRATGSSRPIAMISRCNADVYPKPQLSAAAAKGQRPDALVIQSGDDAAAKWNVALMARTRVLEIDRARQRVITPRGGVPYAHLILAPGASQPQPHLAGSASGDVLQVNDLKSYQRLRERIDGDGAAARVLILGAGLIGCEFADDLSAAGHTVTLVDQADRLLHRLLPERLSGELDAALRRRGIRFIPRTSLERIDRDTGTERLLAHLGNGETVTADVALSALGLKPNVELALQSGLEVGSGIRVDGQLQTSDPAIYALGDCSEHDGRLLPYVRPLREQARVVAANIAGDTTDYTAEAGTIVIKTPCWPLAVWPPETHGEWREVEAGEHGTVMEHHSNGRLTGFALSGQYSRDATRYEKRVQAG</sequence>
<dbReference type="InterPro" id="IPR018527">
    <property type="entry name" value="Rubredoxin_Fe_BS"/>
</dbReference>
<dbReference type="InterPro" id="IPR023753">
    <property type="entry name" value="FAD/NAD-binding_dom"/>
</dbReference>
<dbReference type="GO" id="GO:0005506">
    <property type="term" value="F:iron ion binding"/>
    <property type="evidence" value="ECO:0007669"/>
    <property type="project" value="InterPro"/>
</dbReference>
<evidence type="ECO:0000256" key="13">
    <source>
        <dbReference type="ARBA" id="ARBA00022982"/>
    </source>
</evidence>
<evidence type="ECO:0000256" key="7">
    <source>
        <dbReference type="ARBA" id="ARBA00006442"/>
    </source>
</evidence>
<dbReference type="GO" id="GO:0016491">
    <property type="term" value="F:oxidoreductase activity"/>
    <property type="evidence" value="ECO:0007669"/>
    <property type="project" value="UniProtKB-KW"/>
</dbReference>
<dbReference type="PRINTS" id="PR00411">
    <property type="entry name" value="PNDRDTASEI"/>
</dbReference>
<name>A0A1H8Q0T2_9GAMM</name>
<evidence type="ECO:0000256" key="15">
    <source>
        <dbReference type="ARBA" id="ARBA00023004"/>
    </source>
</evidence>
<dbReference type="Gene3D" id="3.30.390.120">
    <property type="match status" value="1"/>
</dbReference>
<keyword evidence="8" id="KW-0813">Transport</keyword>
<dbReference type="Pfam" id="PF18113">
    <property type="entry name" value="Rbx_binding"/>
    <property type="match status" value="1"/>
</dbReference>
<dbReference type="CDD" id="cd00730">
    <property type="entry name" value="rubredoxin"/>
    <property type="match status" value="1"/>
</dbReference>
<evidence type="ECO:0000256" key="4">
    <source>
        <dbReference type="ARBA" id="ARBA00004496"/>
    </source>
</evidence>
<dbReference type="InterPro" id="IPR024934">
    <property type="entry name" value="Rubredoxin-like_dom"/>
</dbReference>